<sequence length="326" mass="35264">MSTVRVLVTGASGQDGSYLVERLLAEGAEIHALVRQGEEPGAGVHPLPVEVHQHEGDLRDGAALEALVAEVAPTELYNLGGLSSVALSWQEPALTAQISGLAVGHLLQAAHDLQERSGRPVSFVQASSAEIFARTSRIPQDETTPLRPLSPYGAAKAYAHHLVGVYRAQGLRASSCVLYNHESPRRPETFVTRKITAGVARIARGLQDGLAMGNLDARRDWGWAPDYVRAMVLAARADRGRDYVVATGVSHSVRDFVEAAFRAAGIDDWERHVTLDARFVRPNDAPELVGDATRARELLGWQPEVGFEEVVARMVRHDLALLDGEG</sequence>
<dbReference type="AlphaFoldDB" id="A0A1G7PQX7"/>
<dbReference type="Proteomes" id="UP000199406">
    <property type="component" value="Unassembled WGS sequence"/>
</dbReference>
<feature type="domain" description="NAD(P)-binding" evidence="7">
    <location>
        <begin position="7"/>
        <end position="314"/>
    </location>
</feature>
<accession>A0A1G7PQX7</accession>
<dbReference type="PANTHER" id="PTHR43715">
    <property type="entry name" value="GDP-MANNOSE 4,6-DEHYDRATASE"/>
    <property type="match status" value="1"/>
</dbReference>
<reference evidence="9" key="1">
    <citation type="submission" date="2016-10" db="EMBL/GenBank/DDBJ databases">
        <authorList>
            <person name="Varghese N."/>
            <person name="Submissions S."/>
        </authorList>
    </citation>
    <scope>NUCLEOTIDE SEQUENCE [LARGE SCALE GENOMIC DNA]</scope>
    <source>
        <strain evidence="9">DSM 44268</strain>
    </source>
</reference>
<dbReference type="Pfam" id="PF16363">
    <property type="entry name" value="GDP_Man_Dehyd"/>
    <property type="match status" value="1"/>
</dbReference>
<dbReference type="Gene3D" id="3.90.25.10">
    <property type="entry name" value="UDP-galactose 4-epimerase, domain 1"/>
    <property type="match status" value="1"/>
</dbReference>
<dbReference type="RefSeq" id="WP_091770033.1">
    <property type="nucleotide sequence ID" value="NZ_FNBT01000008.1"/>
</dbReference>
<dbReference type="FunFam" id="3.40.50.720:FF:000924">
    <property type="entry name" value="GDP-mannose 4,6 dehydratase"/>
    <property type="match status" value="1"/>
</dbReference>
<evidence type="ECO:0000256" key="1">
    <source>
        <dbReference type="ARBA" id="ARBA00000188"/>
    </source>
</evidence>
<dbReference type="EMBL" id="FNBT01000008">
    <property type="protein sequence ID" value="SDF88686.1"/>
    <property type="molecule type" value="Genomic_DNA"/>
</dbReference>
<evidence type="ECO:0000256" key="5">
    <source>
        <dbReference type="ARBA" id="ARBA00023239"/>
    </source>
</evidence>
<dbReference type="EC" id="4.2.1.47" evidence="4"/>
<gene>
    <name evidence="8" type="ORF">SAMN05660662_3685</name>
</gene>
<evidence type="ECO:0000313" key="9">
    <source>
        <dbReference type="Proteomes" id="UP000199406"/>
    </source>
</evidence>
<name>A0A1G7PQX7_9ACTN</name>
<dbReference type="InterPro" id="IPR036291">
    <property type="entry name" value="NAD(P)-bd_dom_sf"/>
</dbReference>
<comment type="function">
    <text evidence="6">Catalyzes the conversion of GDP-D-mannose to GDP-4-dehydro-6-deoxy-D-mannose.</text>
</comment>
<evidence type="ECO:0000256" key="6">
    <source>
        <dbReference type="ARBA" id="ARBA00059383"/>
    </source>
</evidence>
<evidence type="ECO:0000256" key="2">
    <source>
        <dbReference type="ARBA" id="ARBA00001937"/>
    </source>
</evidence>
<evidence type="ECO:0000259" key="7">
    <source>
        <dbReference type="Pfam" id="PF16363"/>
    </source>
</evidence>
<proteinExistence type="inferred from homology"/>
<dbReference type="OrthoDB" id="9779041at2"/>
<dbReference type="InterPro" id="IPR016040">
    <property type="entry name" value="NAD(P)-bd_dom"/>
</dbReference>
<dbReference type="CDD" id="cd05260">
    <property type="entry name" value="GDP_MD_SDR_e"/>
    <property type="match status" value="1"/>
</dbReference>
<dbReference type="GO" id="GO:0042351">
    <property type="term" value="P:'de novo' GDP-L-fucose biosynthetic process"/>
    <property type="evidence" value="ECO:0007669"/>
    <property type="project" value="TreeGrafter"/>
</dbReference>
<comment type="similarity">
    <text evidence="3">Belongs to the NAD(P)-dependent epimerase/dehydratase family. GDP-mannose 4,6-dehydratase subfamily.</text>
</comment>
<dbReference type="Gene3D" id="3.40.50.720">
    <property type="entry name" value="NAD(P)-binding Rossmann-like Domain"/>
    <property type="match status" value="1"/>
</dbReference>
<dbReference type="SUPFAM" id="SSF51735">
    <property type="entry name" value="NAD(P)-binding Rossmann-fold domains"/>
    <property type="match status" value="1"/>
</dbReference>
<dbReference type="GO" id="GO:0008446">
    <property type="term" value="F:GDP-mannose 4,6-dehydratase activity"/>
    <property type="evidence" value="ECO:0007669"/>
    <property type="project" value="UniProtKB-EC"/>
</dbReference>
<dbReference type="PANTHER" id="PTHR43715:SF1">
    <property type="entry name" value="GDP-MANNOSE 4,6 DEHYDRATASE"/>
    <property type="match status" value="1"/>
</dbReference>
<protein>
    <recommendedName>
        <fullName evidence="4">GDP-mannose 4,6-dehydratase</fullName>
        <ecNumber evidence="4">4.2.1.47</ecNumber>
    </recommendedName>
</protein>
<comment type="cofactor">
    <cofactor evidence="2">
        <name>NADP(+)</name>
        <dbReference type="ChEBI" id="CHEBI:58349"/>
    </cofactor>
</comment>
<evidence type="ECO:0000313" key="8">
    <source>
        <dbReference type="EMBL" id="SDF88686.1"/>
    </source>
</evidence>
<evidence type="ECO:0000256" key="3">
    <source>
        <dbReference type="ARBA" id="ARBA00009263"/>
    </source>
</evidence>
<comment type="catalytic activity">
    <reaction evidence="1">
        <text>GDP-alpha-D-mannose = GDP-4-dehydro-alpha-D-rhamnose + H2O</text>
        <dbReference type="Rhea" id="RHEA:23820"/>
        <dbReference type="ChEBI" id="CHEBI:15377"/>
        <dbReference type="ChEBI" id="CHEBI:57527"/>
        <dbReference type="ChEBI" id="CHEBI:57964"/>
        <dbReference type="EC" id="4.2.1.47"/>
    </reaction>
</comment>
<dbReference type="STRING" id="1550231.SAMN05660662_3685"/>
<keyword evidence="5" id="KW-0456">Lyase</keyword>
<dbReference type="InterPro" id="IPR006368">
    <property type="entry name" value="GDP_Man_deHydtase"/>
</dbReference>
<organism evidence="8 9">
    <name type="scientific">Blastococcus aurantiacus</name>
    <dbReference type="NCBI Taxonomy" id="1550231"/>
    <lineage>
        <taxon>Bacteria</taxon>
        <taxon>Bacillati</taxon>
        <taxon>Actinomycetota</taxon>
        <taxon>Actinomycetes</taxon>
        <taxon>Geodermatophilales</taxon>
        <taxon>Geodermatophilaceae</taxon>
        <taxon>Blastococcus</taxon>
    </lineage>
</organism>
<evidence type="ECO:0000256" key="4">
    <source>
        <dbReference type="ARBA" id="ARBA00011989"/>
    </source>
</evidence>
<keyword evidence="9" id="KW-1185">Reference proteome</keyword>